<dbReference type="NCBIfam" id="TIGR01877">
    <property type="entry name" value="cas_cas6"/>
    <property type="match status" value="1"/>
</dbReference>
<dbReference type="Proteomes" id="UP000253303">
    <property type="component" value="Unassembled WGS sequence"/>
</dbReference>
<keyword evidence="3" id="KW-0051">Antiviral defense</keyword>
<dbReference type="PANTHER" id="PTHR36984:SF1">
    <property type="entry name" value="CRISPR-ASSOCIATED ENDORIBONUCLEASE CAS6 1"/>
    <property type="match status" value="1"/>
</dbReference>
<dbReference type="AlphaFoldDB" id="A0A366LL56"/>
<reference evidence="5 6" key="1">
    <citation type="submission" date="2018-06" db="EMBL/GenBank/DDBJ databases">
        <title>Sphaerisporangium craniellae sp. nov., isolated from a marine sponge in the South China Sea.</title>
        <authorList>
            <person name="Li L."/>
        </authorList>
    </citation>
    <scope>NUCLEOTIDE SEQUENCE [LARGE SCALE GENOMIC DNA]</scope>
    <source>
        <strain evidence="5 6">LHW63015</strain>
    </source>
</reference>
<evidence type="ECO:0000313" key="5">
    <source>
        <dbReference type="EMBL" id="RBQ14159.1"/>
    </source>
</evidence>
<dbReference type="PANTHER" id="PTHR36984">
    <property type="entry name" value="CRISPR-ASSOCIATED ENDORIBONUCLEASE CAS6 1"/>
    <property type="match status" value="1"/>
</dbReference>
<dbReference type="Pfam" id="PF01881">
    <property type="entry name" value="Cas_Cas6_C"/>
    <property type="match status" value="1"/>
</dbReference>
<dbReference type="InterPro" id="IPR049435">
    <property type="entry name" value="Cas_Cas6_C"/>
</dbReference>
<name>A0A366LL56_9ACTN</name>
<organism evidence="5 6">
    <name type="scientific">Spongiactinospora rosea</name>
    <dbReference type="NCBI Taxonomy" id="2248750"/>
    <lineage>
        <taxon>Bacteria</taxon>
        <taxon>Bacillati</taxon>
        <taxon>Actinomycetota</taxon>
        <taxon>Actinomycetes</taxon>
        <taxon>Streptosporangiales</taxon>
        <taxon>Streptosporangiaceae</taxon>
        <taxon>Spongiactinospora</taxon>
    </lineage>
</organism>
<dbReference type="GO" id="GO:0003723">
    <property type="term" value="F:RNA binding"/>
    <property type="evidence" value="ECO:0007669"/>
    <property type="project" value="UniProtKB-KW"/>
</dbReference>
<accession>A0A366LL56</accession>
<evidence type="ECO:0000259" key="4">
    <source>
        <dbReference type="Pfam" id="PF01881"/>
    </source>
</evidence>
<dbReference type="InterPro" id="IPR010156">
    <property type="entry name" value="CRISPR-assoc_prot_Cas6"/>
</dbReference>
<comment type="caution">
    <text evidence="5">The sequence shown here is derived from an EMBL/GenBank/DDBJ whole genome shotgun (WGS) entry which is preliminary data.</text>
</comment>
<dbReference type="EMBL" id="QMEY01000037">
    <property type="protein sequence ID" value="RBQ14159.1"/>
    <property type="molecule type" value="Genomic_DNA"/>
</dbReference>
<evidence type="ECO:0000313" key="6">
    <source>
        <dbReference type="Proteomes" id="UP000253303"/>
    </source>
</evidence>
<comment type="similarity">
    <text evidence="1">Belongs to the CRISPR-associated protein Cas6/Cse3/CasE family.</text>
</comment>
<sequence>MRFRVDVAASESVMAWEQVHGSARAVVYDLIREQDPGIAKELHDTGWQGSPLRPVGTSPPLFPRARHKAGVYPTSPDGVVWMGSPVPRIAACMLAALAGRREIRWGSVVLSVKGVQLDPVADHSSGVGVFDTVSPVLVKHQNRYLLPEDPHFAERLMHNVRHKADDLGLPNEAEVEVLDAGPRRRFHVAKGFRIGARARVRIAAAPRLLDALYEWGLGLSTVEGFGWIR</sequence>
<keyword evidence="2" id="KW-0694">RNA-binding</keyword>
<feature type="domain" description="CRISPR associated protein Cas6 C-terminal" evidence="4">
    <location>
        <begin position="129"/>
        <end position="228"/>
    </location>
</feature>
<gene>
    <name evidence="5" type="primary">cas6</name>
    <name evidence="5" type="ORF">DP939_42135</name>
</gene>
<evidence type="ECO:0000256" key="3">
    <source>
        <dbReference type="ARBA" id="ARBA00023118"/>
    </source>
</evidence>
<evidence type="ECO:0000256" key="1">
    <source>
        <dbReference type="ARBA" id="ARBA00005937"/>
    </source>
</evidence>
<evidence type="ECO:0000256" key="2">
    <source>
        <dbReference type="ARBA" id="ARBA00022884"/>
    </source>
</evidence>
<keyword evidence="6" id="KW-1185">Reference proteome</keyword>
<proteinExistence type="inferred from homology"/>
<protein>
    <submittedName>
        <fullName evidence="5">CRISPR-associated endoribonuclease Cas6</fullName>
    </submittedName>
</protein>
<dbReference type="Gene3D" id="3.30.70.1900">
    <property type="match status" value="1"/>
</dbReference>
<dbReference type="GO" id="GO:0016788">
    <property type="term" value="F:hydrolase activity, acting on ester bonds"/>
    <property type="evidence" value="ECO:0007669"/>
    <property type="project" value="InterPro"/>
</dbReference>
<dbReference type="OrthoDB" id="4527536at2"/>
<dbReference type="GO" id="GO:0051607">
    <property type="term" value="P:defense response to virus"/>
    <property type="evidence" value="ECO:0007669"/>
    <property type="project" value="UniProtKB-KW"/>
</dbReference>